<evidence type="ECO:0000313" key="1">
    <source>
        <dbReference type="EMBL" id="MBR0651355.1"/>
    </source>
</evidence>
<keyword evidence="2" id="KW-1185">Reference proteome</keyword>
<protein>
    <submittedName>
        <fullName evidence="1">Uncharacterized protein</fullName>
    </submittedName>
</protein>
<sequence>MQEWFVLFGDGFSMPRPWWYRFLAPGYRHVIAMRGNGVGWSTIIIEHVGSRMIVDVRPDPVDEVVLWYMQHNRITHALKVRVPNPDDAPPVALLRPPMTCVEAVKAVLGLSAPRIIFPRQLAHRLRAMGAWEVPTLSLSDAA</sequence>
<dbReference type="RefSeq" id="WP_211870024.1">
    <property type="nucleotide sequence ID" value="NZ_JAAEDI010000018.1"/>
</dbReference>
<comment type="caution">
    <text evidence="1">The sequence shown here is derived from an EMBL/GenBank/DDBJ whole genome shotgun (WGS) entry which is preliminary data.</text>
</comment>
<dbReference type="Proteomes" id="UP000698752">
    <property type="component" value="Unassembled WGS sequence"/>
</dbReference>
<evidence type="ECO:0000313" key="2">
    <source>
        <dbReference type="Proteomes" id="UP000698752"/>
    </source>
</evidence>
<dbReference type="EMBL" id="JAAEDI010000018">
    <property type="protein sequence ID" value="MBR0651355.1"/>
    <property type="molecule type" value="Genomic_DNA"/>
</dbReference>
<gene>
    <name evidence="1" type="ORF">GXW78_16905</name>
</gene>
<name>A0ABS5EK09_9PROT</name>
<accession>A0ABS5EK09</accession>
<proteinExistence type="predicted"/>
<reference evidence="2" key="1">
    <citation type="journal article" date="2021" name="Syst. Appl. Microbiol.">
        <title>Roseomonas hellenica sp. nov., isolated from roots of wild-growing Alkanna tinctoria.</title>
        <authorList>
            <person name="Rat A."/>
            <person name="Naranjo H.D."/>
            <person name="Lebbe L."/>
            <person name="Cnockaert M."/>
            <person name="Krigas N."/>
            <person name="Grigoriadou K."/>
            <person name="Maloupa E."/>
            <person name="Willems A."/>
        </authorList>
    </citation>
    <scope>NUCLEOTIDE SEQUENCE [LARGE SCALE GENOMIC DNA]</scope>
    <source>
        <strain evidence="2">LMG 31159</strain>
    </source>
</reference>
<organism evidence="1 2">
    <name type="scientific">Neoroseomonas terrae</name>
    <dbReference type="NCBI Taxonomy" id="424799"/>
    <lineage>
        <taxon>Bacteria</taxon>
        <taxon>Pseudomonadati</taxon>
        <taxon>Pseudomonadota</taxon>
        <taxon>Alphaproteobacteria</taxon>
        <taxon>Acetobacterales</taxon>
        <taxon>Acetobacteraceae</taxon>
        <taxon>Neoroseomonas</taxon>
    </lineage>
</organism>